<dbReference type="SUPFAM" id="SSF50729">
    <property type="entry name" value="PH domain-like"/>
    <property type="match status" value="1"/>
</dbReference>
<protein>
    <recommendedName>
        <fullName evidence="17">Diacylglycerol kinase</fullName>
        <shortName evidence="17">DAG kinase</shortName>
        <ecNumber evidence="17">2.7.1.107</ecNumber>
    </recommendedName>
</protein>
<comment type="pathway">
    <text evidence="16">Glycerolipid metabolism.</text>
</comment>
<evidence type="ECO:0000256" key="8">
    <source>
        <dbReference type="ARBA" id="ARBA00022723"/>
    </source>
</evidence>
<reference evidence="22" key="1">
    <citation type="submission" date="2003-08" db="EMBL/GenBank/DDBJ databases">
        <authorList>
            <person name="Birren B."/>
            <person name="Nusbaum C."/>
            <person name="Abebe A."/>
            <person name="Abouelleil A."/>
            <person name="Adekoya E."/>
            <person name="Ait-zahra M."/>
            <person name="Allen N."/>
            <person name="Allen T."/>
            <person name="An P."/>
            <person name="Anderson M."/>
            <person name="Anderson S."/>
            <person name="Arachchi H."/>
            <person name="Armbruster J."/>
            <person name="Bachantsang P."/>
            <person name="Baldwin J."/>
            <person name="Barry A."/>
            <person name="Bayul T."/>
            <person name="Blitshsteyn B."/>
            <person name="Bloom T."/>
            <person name="Blye J."/>
            <person name="Boguslavskiy L."/>
            <person name="Borowsky M."/>
            <person name="Boukhgalter B."/>
            <person name="Brunache A."/>
            <person name="Butler J."/>
            <person name="Calixte N."/>
            <person name="Calvo S."/>
            <person name="Camarata J."/>
            <person name="Campo K."/>
            <person name="Chang J."/>
            <person name="Cheshatsang Y."/>
            <person name="Citroen M."/>
            <person name="Collymore A."/>
            <person name="Considine T."/>
            <person name="Cook A."/>
            <person name="Cooke P."/>
            <person name="Corum B."/>
            <person name="Cuomo C."/>
            <person name="David R."/>
            <person name="Dawoe T."/>
            <person name="Degray S."/>
            <person name="Dodge S."/>
            <person name="Dooley K."/>
            <person name="Dorje P."/>
            <person name="Dorjee K."/>
            <person name="Dorris L."/>
            <person name="Duffey N."/>
            <person name="Dupes A."/>
            <person name="Elkins T."/>
            <person name="Engels R."/>
            <person name="Erickson J."/>
            <person name="Farina A."/>
            <person name="Faro S."/>
            <person name="Ferreira P."/>
            <person name="Fischer H."/>
            <person name="Fitzgerald M."/>
            <person name="Foley K."/>
            <person name="Gage D."/>
            <person name="Galagan J."/>
            <person name="Gearin G."/>
            <person name="Gnerre S."/>
            <person name="Gnirke A."/>
            <person name="Goyette A."/>
            <person name="Graham J."/>
            <person name="Grandbois E."/>
            <person name="Gyaltsen K."/>
            <person name="Hafez N."/>
            <person name="Hagopian D."/>
            <person name="Hagos B."/>
            <person name="Hall J."/>
            <person name="Hatcher B."/>
            <person name="Heller A."/>
            <person name="Higgins H."/>
            <person name="Honan T."/>
            <person name="Horn A."/>
            <person name="Houde N."/>
            <person name="Hughes L."/>
            <person name="Hulme W."/>
            <person name="Husby E."/>
            <person name="Iliev I."/>
            <person name="Jaffe D."/>
            <person name="Jones C."/>
            <person name="Kamal M."/>
            <person name="Kamat A."/>
            <person name="Kamvysselis M."/>
            <person name="Karlsson E."/>
            <person name="Kells C."/>
            <person name="Kieu A."/>
            <person name="Kisner P."/>
            <person name="Kodira C."/>
            <person name="Kulbokas E."/>
            <person name="Labutti K."/>
            <person name="Lama D."/>
            <person name="Landers T."/>
            <person name="Leger J."/>
            <person name="Levine S."/>
            <person name="Lewis D."/>
            <person name="Lewis T."/>
            <person name="Lindblad-toh K."/>
            <person name="Liu X."/>
            <person name="Lokyitsang T."/>
            <person name="Lokyitsang Y."/>
            <person name="Lucien O."/>
            <person name="Lui A."/>
            <person name="Ma L.J."/>
            <person name="Mabbitt R."/>
            <person name="Macdonald J."/>
            <person name="Maclean C."/>
            <person name="Major J."/>
            <person name="Manning J."/>
            <person name="Marabella R."/>
            <person name="Maru K."/>
            <person name="Matthews C."/>
            <person name="Mauceli E."/>
            <person name="Mccarthy M."/>
            <person name="Mcdonough S."/>
            <person name="Mcghee T."/>
            <person name="Meldrim J."/>
            <person name="Meneus L."/>
            <person name="Mesirov J."/>
            <person name="Mihalev A."/>
            <person name="Mihova T."/>
            <person name="Mikkelsen T."/>
            <person name="Mlenga V."/>
            <person name="Moru K."/>
            <person name="Mozes J."/>
            <person name="Mulrain L."/>
            <person name="Munson G."/>
            <person name="Naylor J."/>
            <person name="Newes C."/>
            <person name="Nguyen C."/>
            <person name="Nguyen N."/>
            <person name="Nguyen T."/>
            <person name="Nicol R."/>
            <person name="Nielsen C."/>
            <person name="Nizzari M."/>
            <person name="Norbu C."/>
            <person name="Norbu N."/>
            <person name="O'donnell P."/>
            <person name="Okoawo O."/>
            <person name="O'leary S."/>
            <person name="Omotosho B."/>
            <person name="O'neill K."/>
            <person name="Osman S."/>
            <person name="Parker S."/>
            <person name="Perrin D."/>
            <person name="Phunkhang P."/>
            <person name="Piqani B."/>
            <person name="Purcell S."/>
            <person name="Rachupka T."/>
            <person name="Ramasamy U."/>
            <person name="Rameau R."/>
            <person name="Ray V."/>
            <person name="Raymond C."/>
            <person name="Retta R."/>
            <person name="Richardson S."/>
            <person name="Rise C."/>
            <person name="Rodriguez J."/>
            <person name="Rogers J."/>
            <person name="Rogov P."/>
            <person name="Rutman M."/>
            <person name="Schupbach R."/>
            <person name="Seaman C."/>
            <person name="Settipalli S."/>
            <person name="Sharpe T."/>
            <person name="Sheridan J."/>
            <person name="Sherpa N."/>
            <person name="Shi J."/>
            <person name="Smirnov S."/>
            <person name="Smith C."/>
            <person name="Sougnez C."/>
            <person name="Spencer B."/>
            <person name="Stalker J."/>
            <person name="Stange-thomann N."/>
            <person name="Stavropoulos S."/>
            <person name="Stetson K."/>
            <person name="Stone C."/>
            <person name="Stone S."/>
            <person name="Stubbs M."/>
            <person name="Talamas J."/>
            <person name="Tchuinga P."/>
            <person name="Tenzing P."/>
            <person name="Tesfaye S."/>
            <person name="Theodore J."/>
            <person name="Thoulutsang Y."/>
            <person name="Topham K."/>
            <person name="Towey S."/>
            <person name="Tsamla T."/>
            <person name="Tsomo N."/>
            <person name="Vallee D."/>
            <person name="Vassiliev H."/>
            <person name="Venkataraman V."/>
            <person name="Vinson J."/>
            <person name="Vo A."/>
            <person name="Wade C."/>
            <person name="Wang S."/>
            <person name="Wangchuk T."/>
            <person name="Wangdi T."/>
            <person name="Whittaker C."/>
            <person name="Wilkinson J."/>
            <person name="Wu Y."/>
            <person name="Wyman D."/>
            <person name="Yadav S."/>
            <person name="Yang S."/>
            <person name="Yang X."/>
            <person name="Yeager S."/>
            <person name="Yee E."/>
            <person name="Young G."/>
            <person name="Zainoun J."/>
            <person name="Zembeck L."/>
            <person name="Zimmer A."/>
            <person name="Zody M."/>
            <person name="Lander E."/>
        </authorList>
    </citation>
    <scope>NUCLEOTIDE SEQUENCE [LARGE SCALE GENOMIC DNA]</scope>
</reference>
<evidence type="ECO:0000259" key="20">
    <source>
        <dbReference type="PROSITE" id="PS50146"/>
    </source>
</evidence>
<reference evidence="21" key="3">
    <citation type="submission" date="2025-09" db="UniProtKB">
        <authorList>
            <consortium name="Ensembl"/>
        </authorList>
    </citation>
    <scope>IDENTIFICATION</scope>
</reference>
<dbReference type="SMART" id="SM00233">
    <property type="entry name" value="PH"/>
    <property type="match status" value="1"/>
</dbReference>
<evidence type="ECO:0000256" key="3">
    <source>
        <dbReference type="ARBA" id="ARBA00005175"/>
    </source>
</evidence>
<keyword evidence="22" id="KW-1185">Reference proteome</keyword>
<dbReference type="Pfam" id="PF00609">
    <property type="entry name" value="DAGK_acc"/>
    <property type="match status" value="1"/>
</dbReference>
<dbReference type="UniPathway" id="UPA00230"/>
<dbReference type="Pfam" id="PF00130">
    <property type="entry name" value="C1_1"/>
    <property type="match status" value="2"/>
</dbReference>
<dbReference type="InterPro" id="IPR001206">
    <property type="entry name" value="Diacylglycerol_kinase_cat_dom"/>
</dbReference>
<evidence type="ECO:0000256" key="11">
    <source>
        <dbReference type="ARBA" id="ARBA00022771"/>
    </source>
</evidence>
<dbReference type="FunFam" id="2.60.200.40:FF:000012">
    <property type="entry name" value="Diacylglycerol kinase"/>
    <property type="match status" value="1"/>
</dbReference>
<dbReference type="GO" id="GO:0008270">
    <property type="term" value="F:zinc ion binding"/>
    <property type="evidence" value="ECO:0007669"/>
    <property type="project" value="UniProtKB-KW"/>
</dbReference>
<evidence type="ECO:0000256" key="13">
    <source>
        <dbReference type="ARBA" id="ARBA00022833"/>
    </source>
</evidence>
<dbReference type="InterPro" id="IPR011993">
    <property type="entry name" value="PH-like_dom_sf"/>
</dbReference>
<comment type="similarity">
    <text evidence="4 17">Belongs to the eukaryotic diacylglycerol kinase family.</text>
</comment>
<feature type="domain" description="PH" evidence="18">
    <location>
        <begin position="1"/>
        <end position="116"/>
    </location>
</feature>
<dbReference type="SMART" id="SM00045">
    <property type="entry name" value="DAGKa"/>
    <property type="match status" value="1"/>
</dbReference>
<keyword evidence="13" id="KW-0862">Zinc</keyword>
<dbReference type="Pfam" id="PF00169">
    <property type="entry name" value="PH"/>
    <property type="match status" value="1"/>
</dbReference>
<keyword evidence="7 17" id="KW-0808">Transferase</keyword>
<dbReference type="PROSITE" id="PS50003">
    <property type="entry name" value="PH_DOMAIN"/>
    <property type="match status" value="1"/>
</dbReference>
<keyword evidence="9" id="KW-0677">Repeat</keyword>
<name>H2YKX6_CIOSA</name>
<dbReference type="InterPro" id="IPR037607">
    <property type="entry name" value="DGK"/>
</dbReference>
<feature type="domain" description="Phorbol-ester/DAG-type" evidence="19">
    <location>
        <begin position="210"/>
        <end position="261"/>
    </location>
</feature>
<dbReference type="PROSITE" id="PS50146">
    <property type="entry name" value="DAGK"/>
    <property type="match status" value="1"/>
</dbReference>
<keyword evidence="14 17" id="KW-0067">ATP-binding</keyword>
<proteinExistence type="inferred from homology"/>
<dbReference type="Gene3D" id="3.40.50.10330">
    <property type="entry name" value="Probable inorganic polyphosphate/atp-NAD kinase, domain 1"/>
    <property type="match status" value="1"/>
</dbReference>
<feature type="domain" description="DAGKc" evidence="20">
    <location>
        <begin position="299"/>
        <end position="374"/>
    </location>
</feature>
<dbReference type="Ensembl" id="ENSCSAVT00000006053.1">
    <property type="protein sequence ID" value="ENSCSAVP00000005978.1"/>
    <property type="gene ID" value="ENSCSAVG00000003564.1"/>
</dbReference>
<evidence type="ECO:0000313" key="21">
    <source>
        <dbReference type="Ensembl" id="ENSCSAVP00000005978.1"/>
    </source>
</evidence>
<organism evidence="21 22">
    <name type="scientific">Ciona savignyi</name>
    <name type="common">Pacific transparent sea squirt</name>
    <dbReference type="NCBI Taxonomy" id="51511"/>
    <lineage>
        <taxon>Eukaryota</taxon>
        <taxon>Metazoa</taxon>
        <taxon>Chordata</taxon>
        <taxon>Tunicata</taxon>
        <taxon>Ascidiacea</taxon>
        <taxon>Phlebobranchia</taxon>
        <taxon>Cionidae</taxon>
        <taxon>Ciona</taxon>
    </lineage>
</organism>
<dbReference type="GO" id="GO:0007200">
    <property type="term" value="P:phospholipase C-activating G protein-coupled receptor signaling pathway"/>
    <property type="evidence" value="ECO:0007669"/>
    <property type="project" value="InterPro"/>
</dbReference>
<comment type="pathway">
    <text evidence="3">Lipid metabolism; glycerolipid metabolism.</text>
</comment>
<evidence type="ECO:0000313" key="22">
    <source>
        <dbReference type="Proteomes" id="UP000007875"/>
    </source>
</evidence>
<dbReference type="EC" id="2.7.1.107" evidence="17"/>
<dbReference type="FunFam" id="3.30.60.20:FF:000002">
    <property type="entry name" value="Diacylglycerol kinase"/>
    <property type="match status" value="1"/>
</dbReference>
<keyword evidence="6" id="KW-0597">Phosphoprotein</keyword>
<dbReference type="SUPFAM" id="SSF111331">
    <property type="entry name" value="NAD kinase/diacylglycerol kinase-like"/>
    <property type="match status" value="2"/>
</dbReference>
<keyword evidence="10 17" id="KW-0547">Nucleotide-binding</keyword>
<dbReference type="GeneTree" id="ENSGT00940000167989"/>
<comment type="subcellular location">
    <subcellularLocation>
        <location evidence="2">Cytoplasm</location>
    </subcellularLocation>
</comment>
<dbReference type="Gene3D" id="2.30.29.30">
    <property type="entry name" value="Pleckstrin-homology domain (PH domain)/Phosphotyrosine-binding domain (PTB)"/>
    <property type="match status" value="1"/>
</dbReference>
<reference evidence="21" key="2">
    <citation type="submission" date="2025-08" db="UniProtKB">
        <authorList>
            <consortium name="Ensembl"/>
        </authorList>
    </citation>
    <scope>IDENTIFICATION</scope>
</reference>
<feature type="domain" description="Phorbol-ester/DAG-type" evidence="19">
    <location>
        <begin position="133"/>
        <end position="183"/>
    </location>
</feature>
<evidence type="ECO:0000256" key="5">
    <source>
        <dbReference type="ARBA" id="ARBA00022490"/>
    </source>
</evidence>
<evidence type="ECO:0000256" key="4">
    <source>
        <dbReference type="ARBA" id="ARBA00009280"/>
    </source>
</evidence>
<comment type="function">
    <text evidence="1">Phosphorylates diacylglycerol (DAG) to generate phosphatidic acid (PA).</text>
</comment>
<dbReference type="InterPro" id="IPR046349">
    <property type="entry name" value="C1-like_sf"/>
</dbReference>
<evidence type="ECO:0000256" key="10">
    <source>
        <dbReference type="ARBA" id="ARBA00022741"/>
    </source>
</evidence>
<dbReference type="SMART" id="SM00046">
    <property type="entry name" value="DAGKc"/>
    <property type="match status" value="1"/>
</dbReference>
<dbReference type="PROSITE" id="PS50081">
    <property type="entry name" value="ZF_DAG_PE_2"/>
    <property type="match status" value="2"/>
</dbReference>
<evidence type="ECO:0000256" key="9">
    <source>
        <dbReference type="ARBA" id="ARBA00022737"/>
    </source>
</evidence>
<dbReference type="InterPro" id="IPR000756">
    <property type="entry name" value="Diacylglycerol_kin_accessory"/>
</dbReference>
<dbReference type="CDD" id="cd20852">
    <property type="entry name" value="C1_DGK_typeII_rpt2"/>
    <property type="match status" value="1"/>
</dbReference>
<dbReference type="PANTHER" id="PTHR11255">
    <property type="entry name" value="DIACYLGLYCEROL KINASE"/>
    <property type="match status" value="1"/>
</dbReference>
<dbReference type="GO" id="GO:0005886">
    <property type="term" value="C:plasma membrane"/>
    <property type="evidence" value="ECO:0007669"/>
    <property type="project" value="TreeGrafter"/>
</dbReference>
<evidence type="ECO:0000256" key="2">
    <source>
        <dbReference type="ARBA" id="ARBA00004496"/>
    </source>
</evidence>
<dbReference type="GO" id="GO:0004143">
    <property type="term" value="F:ATP-dependent diacylglycerol kinase activity"/>
    <property type="evidence" value="ECO:0007669"/>
    <property type="project" value="UniProtKB-EC"/>
</dbReference>
<dbReference type="AlphaFoldDB" id="H2YKX6"/>
<evidence type="ECO:0000256" key="7">
    <source>
        <dbReference type="ARBA" id="ARBA00022679"/>
    </source>
</evidence>
<evidence type="ECO:0000256" key="16">
    <source>
        <dbReference type="ARBA" id="ARBA00060536"/>
    </source>
</evidence>
<dbReference type="PANTHER" id="PTHR11255:SF109">
    <property type="entry name" value="DIACYLGLYCEROL KINASE ETA"/>
    <property type="match status" value="1"/>
</dbReference>
<evidence type="ECO:0000256" key="6">
    <source>
        <dbReference type="ARBA" id="ARBA00022553"/>
    </source>
</evidence>
<dbReference type="Pfam" id="PF00781">
    <property type="entry name" value="DAGK_cat"/>
    <property type="match status" value="1"/>
</dbReference>
<comment type="catalytic activity">
    <reaction evidence="17">
        <text>a 1,2-diacyl-sn-glycerol + ATP = a 1,2-diacyl-sn-glycero-3-phosphate + ADP + H(+)</text>
        <dbReference type="Rhea" id="RHEA:10272"/>
        <dbReference type="ChEBI" id="CHEBI:15378"/>
        <dbReference type="ChEBI" id="CHEBI:17815"/>
        <dbReference type="ChEBI" id="CHEBI:30616"/>
        <dbReference type="ChEBI" id="CHEBI:58608"/>
        <dbReference type="ChEBI" id="CHEBI:456216"/>
        <dbReference type="EC" id="2.7.1.107"/>
    </reaction>
</comment>
<dbReference type="InterPro" id="IPR016064">
    <property type="entry name" value="NAD/diacylglycerol_kinase_sf"/>
</dbReference>
<dbReference type="InterPro" id="IPR002219">
    <property type="entry name" value="PKC_DAG/PE"/>
</dbReference>
<evidence type="ECO:0000256" key="17">
    <source>
        <dbReference type="RuleBase" id="RU361128"/>
    </source>
</evidence>
<comment type="catalytic activity">
    <reaction evidence="15">
        <text>1,2-di-(9Z-octadecenoyl)-sn-glycerol + ATP = 1,2-di-(9Z-octadecenoyl)-sn-glycero-3-phosphate + ADP + H(+)</text>
        <dbReference type="Rhea" id="RHEA:40327"/>
        <dbReference type="ChEBI" id="CHEBI:15378"/>
        <dbReference type="ChEBI" id="CHEBI:30616"/>
        <dbReference type="ChEBI" id="CHEBI:52333"/>
        <dbReference type="ChEBI" id="CHEBI:74546"/>
        <dbReference type="ChEBI" id="CHEBI:456216"/>
    </reaction>
    <physiologicalReaction direction="left-to-right" evidence="15">
        <dbReference type="Rhea" id="RHEA:40328"/>
    </physiologicalReaction>
</comment>
<evidence type="ECO:0000256" key="1">
    <source>
        <dbReference type="ARBA" id="ARBA00002064"/>
    </source>
</evidence>
<dbReference type="GO" id="GO:0046486">
    <property type="term" value="P:glycerolipid metabolic process"/>
    <property type="evidence" value="ECO:0007669"/>
    <property type="project" value="UniProtKB-UniPathway"/>
</dbReference>
<keyword evidence="5" id="KW-0963">Cytoplasm</keyword>
<dbReference type="GO" id="GO:0005524">
    <property type="term" value="F:ATP binding"/>
    <property type="evidence" value="ECO:0007669"/>
    <property type="project" value="UniProtKB-KW"/>
</dbReference>
<sequence>IKEGYLLKQTASTFQRWRPRYFKLRPRRLFFAKHENLITVSQNSFFGPTTFQEVLNITSQYIFSELDLTDSSVAECSTKNVNCSFSIIGPFSKLILCAESRSEMDEWISAFKAVRSREFYSPHQVYMDNFTDGHNWYACTHNRPTYCNVCREVLSGVMNHGLSCDVCKFKVHKRCASKAPNNCKWSTLATVGKSVIENEEGVRYLHLWIPHQWLEGNLPVSAKCAVCEKTCGSVLRLQDSRCLWCRSMVHSTCKGQMPAKCSLGSCKMSIIPPTAIHSQDADAFPIFHAEFWQAVPTPQCSSRLLVFVNSKSGDNQGVKFLRRFRQYLNPAQVFDLMCSGPQVGLKMFSKFESFRILICGGDGSIGWVLSEMDKFNLNNKVSFPAIIEKYEKSSTKTAKSNIHVCRWSILAYEGSIPVLSGVSMKINNLVCSACIPDISSSNRLKPLQDPMDQYEDTVSDHLATILNSEKNAEVISSAAVLCETLKDFVAKVASSGNSCEMAKRCKTLDEKLASLLATLTLESKMAEKQQLYSVSMQPTTAPTNFDPQQPEGRGGGVVLPEIVESKESSQLMLRANSLKKAVRRVIEHTEGAVDEQNQQTQKKLSTQFEEEDTEVPATLASSAIQTIERVLTDVVTSTTNTQRLVVLLTEKCVMNSYFGIGLDAKITLDFHKKREDNPKKCSRAKNRMWFGVLATKETAVKTYKNLNQRIRLECDGIPICLPALQGIVVMNIPSFMGGANFWGNRSGNEIFMPPSFNDKMLEVLAVFSTVQLGMAIVVPEGVLQHHRIAQCRSIKITILGDEPVPLQIDGEAWLQPPGIVKIEHKNRVKMLARDRRLEVALKSWEGKHR</sequence>
<evidence type="ECO:0000256" key="15">
    <source>
        <dbReference type="ARBA" id="ARBA00023371"/>
    </source>
</evidence>
<evidence type="ECO:0000256" key="14">
    <source>
        <dbReference type="ARBA" id="ARBA00022840"/>
    </source>
</evidence>
<dbReference type="Proteomes" id="UP000007875">
    <property type="component" value="Unassembled WGS sequence"/>
</dbReference>
<dbReference type="SUPFAM" id="SSF57889">
    <property type="entry name" value="Cysteine-rich domain"/>
    <property type="match status" value="2"/>
</dbReference>
<dbReference type="InterPro" id="IPR017438">
    <property type="entry name" value="ATP-NAD_kinase_N"/>
</dbReference>
<dbReference type="SMART" id="SM00109">
    <property type="entry name" value="C1"/>
    <property type="match status" value="2"/>
</dbReference>
<evidence type="ECO:0000256" key="12">
    <source>
        <dbReference type="ARBA" id="ARBA00022777"/>
    </source>
</evidence>
<evidence type="ECO:0000259" key="19">
    <source>
        <dbReference type="PROSITE" id="PS50081"/>
    </source>
</evidence>
<dbReference type="PROSITE" id="PS00479">
    <property type="entry name" value="ZF_DAG_PE_1"/>
    <property type="match status" value="2"/>
</dbReference>
<accession>H2YKX6</accession>
<evidence type="ECO:0000259" key="18">
    <source>
        <dbReference type="PROSITE" id="PS50003"/>
    </source>
</evidence>
<dbReference type="InterPro" id="IPR001849">
    <property type="entry name" value="PH_domain"/>
</dbReference>
<keyword evidence="8" id="KW-0479">Metal-binding</keyword>
<dbReference type="Gene3D" id="3.30.60.20">
    <property type="match status" value="2"/>
</dbReference>
<keyword evidence="11" id="KW-0863">Zinc-finger</keyword>
<dbReference type="Gene3D" id="2.60.200.40">
    <property type="match status" value="1"/>
</dbReference>
<keyword evidence="12 17" id="KW-0418">Kinase</keyword>
<dbReference type="GO" id="GO:0005737">
    <property type="term" value="C:cytoplasm"/>
    <property type="evidence" value="ECO:0007669"/>
    <property type="project" value="UniProtKB-SubCell"/>
</dbReference>